<dbReference type="PANTHER" id="PTHR13939">
    <property type="entry name" value="NICOTINAMIDE-NUCLEOTIDE AMIDOHYDROLASE PNCC"/>
    <property type="match status" value="1"/>
</dbReference>
<dbReference type="InterPro" id="IPR001453">
    <property type="entry name" value="MoaB/Mog_dom"/>
</dbReference>
<dbReference type="SMART" id="SM00852">
    <property type="entry name" value="MoCF_biosynth"/>
    <property type="match status" value="1"/>
</dbReference>
<accession>A0A7S4IEY3</accession>
<dbReference type="InterPro" id="IPR036425">
    <property type="entry name" value="MoaB/Mog-like_dom_sf"/>
</dbReference>
<name>A0A7S4IEY3_9EUKA</name>
<gene>
    <name evidence="2" type="ORF">VSP0166_LOCUS11652</name>
</gene>
<reference evidence="2" key="1">
    <citation type="submission" date="2021-01" db="EMBL/GenBank/DDBJ databases">
        <authorList>
            <person name="Corre E."/>
            <person name="Pelletier E."/>
            <person name="Niang G."/>
            <person name="Scheremetjew M."/>
            <person name="Finn R."/>
            <person name="Kale V."/>
            <person name="Holt S."/>
            <person name="Cochrane G."/>
            <person name="Meng A."/>
            <person name="Brown T."/>
            <person name="Cohen L."/>
        </authorList>
    </citation>
    <scope>NUCLEOTIDE SEQUENCE</scope>
    <source>
        <strain evidence="2">DIVA3 518/3/11/1/6</strain>
    </source>
</reference>
<dbReference type="InterPro" id="IPR050101">
    <property type="entry name" value="CinA"/>
</dbReference>
<dbReference type="SUPFAM" id="SSF53218">
    <property type="entry name" value="Molybdenum cofactor biosynthesis proteins"/>
    <property type="match status" value="1"/>
</dbReference>
<dbReference type="EMBL" id="HBKP01016446">
    <property type="protein sequence ID" value="CAE2227359.1"/>
    <property type="molecule type" value="Transcribed_RNA"/>
</dbReference>
<dbReference type="Gene3D" id="3.40.980.10">
    <property type="entry name" value="MoaB/Mog-like domain"/>
    <property type="match status" value="1"/>
</dbReference>
<dbReference type="InterPro" id="IPR056596">
    <property type="entry name" value="FLAD1_M"/>
</dbReference>
<protein>
    <recommendedName>
        <fullName evidence="1">MoaB/Mog domain-containing protein</fullName>
    </recommendedName>
</protein>
<evidence type="ECO:0000259" key="1">
    <source>
        <dbReference type="SMART" id="SM00852"/>
    </source>
</evidence>
<proteinExistence type="predicted"/>
<dbReference type="Pfam" id="PF24102">
    <property type="entry name" value="FLAD1_M"/>
    <property type="match status" value="1"/>
</dbReference>
<dbReference type="PANTHER" id="PTHR13939:SF0">
    <property type="entry name" value="NMN AMIDOHYDROLASE-LIKE PROTEIN YFAY"/>
    <property type="match status" value="1"/>
</dbReference>
<evidence type="ECO:0000313" key="2">
    <source>
        <dbReference type="EMBL" id="CAE2227359.1"/>
    </source>
</evidence>
<feature type="domain" description="MoaB/Mog" evidence="1">
    <location>
        <begin position="27"/>
        <end position="214"/>
    </location>
</feature>
<dbReference type="AlphaFoldDB" id="A0A7S4IEY3"/>
<sequence>MLSSVAPAFRCRRFHCLAQRLKATTAGCLVIGDEILNGSVQEANVQPLAAKLYKRGVPLTTVQVVRDDKCTIMDSLRDMSAKVDHIFTTGGIGSTHDDITYEAIAETYNTTLKLDVDTEFLLDKELKRREKDMTDERRKMCIFPASASVFRSPLALEQLKYRNEPKKIHSSLSLGKQITSWVPLVAIDKCFIFPGVPHIFRSMLEDFEDRLPLNENFKMIRKDLYAELPEGDVAKLLGETENFFRNHEFPLQIGSYPELIDKDKERYQLRVSLQSLSPEVLQQAQDTLSCAFPFQDTPIADPVK</sequence>
<dbReference type="Pfam" id="PF00994">
    <property type="entry name" value="MoCF_biosynth"/>
    <property type="match status" value="1"/>
</dbReference>
<organism evidence="2">
    <name type="scientific">Vannella robusta</name>
    <dbReference type="NCBI Taxonomy" id="1487602"/>
    <lineage>
        <taxon>Eukaryota</taxon>
        <taxon>Amoebozoa</taxon>
        <taxon>Discosea</taxon>
        <taxon>Flabellinia</taxon>
        <taxon>Vannellidae</taxon>
        <taxon>Vannella</taxon>
    </lineage>
</organism>